<dbReference type="CDD" id="cd05398">
    <property type="entry name" value="NT_ClassII-CCAase"/>
    <property type="match status" value="1"/>
</dbReference>
<comment type="catalytic activity">
    <reaction evidence="7">
        <text>RNA(n) + ATP = RNA(n)-3'-adenine ribonucleotide + diphosphate</text>
        <dbReference type="Rhea" id="RHEA:11332"/>
        <dbReference type="Rhea" id="RHEA-COMP:14527"/>
        <dbReference type="Rhea" id="RHEA-COMP:17347"/>
        <dbReference type="ChEBI" id="CHEBI:30616"/>
        <dbReference type="ChEBI" id="CHEBI:33019"/>
        <dbReference type="ChEBI" id="CHEBI:140395"/>
        <dbReference type="ChEBI" id="CHEBI:173115"/>
        <dbReference type="EC" id="2.7.7.19"/>
    </reaction>
</comment>
<keyword evidence="5 7" id="KW-0694">RNA-binding</keyword>
<dbReference type="InterPro" id="IPR002646">
    <property type="entry name" value="PolA_pol_head_dom"/>
</dbReference>
<keyword evidence="4 7" id="KW-0067">ATP-binding</keyword>
<keyword evidence="13" id="KW-0548">Nucleotidyltransferase</keyword>
<dbReference type="SUPFAM" id="SSF81301">
    <property type="entry name" value="Nucleotidyltransferase"/>
    <property type="match status" value="1"/>
</dbReference>
<evidence type="ECO:0000256" key="3">
    <source>
        <dbReference type="ARBA" id="ARBA00022741"/>
    </source>
</evidence>
<dbReference type="HAMAP" id="MF_00957">
    <property type="entry name" value="PolyA_pol"/>
    <property type="match status" value="1"/>
</dbReference>
<dbReference type="GO" id="GO:1990817">
    <property type="term" value="F:poly(A) RNA polymerase activity"/>
    <property type="evidence" value="ECO:0007669"/>
    <property type="project" value="UniProtKB-EC"/>
</dbReference>
<comment type="similarity">
    <text evidence="7 8">Belongs to the tRNA nucleotidyltransferase/poly(A) polymerase family.</text>
</comment>
<dbReference type="Proteomes" id="UP001165481">
    <property type="component" value="Unassembled WGS sequence"/>
</dbReference>
<evidence type="ECO:0000259" key="10">
    <source>
        <dbReference type="Pfam" id="PF01743"/>
    </source>
</evidence>
<organism evidence="13 14">
    <name type="scientific">Mesosutterella faecium</name>
    <dbReference type="NCBI Taxonomy" id="2925194"/>
    <lineage>
        <taxon>Bacteria</taxon>
        <taxon>Pseudomonadati</taxon>
        <taxon>Pseudomonadota</taxon>
        <taxon>Betaproteobacteria</taxon>
        <taxon>Burkholderiales</taxon>
        <taxon>Sutterellaceae</taxon>
        <taxon>Mesosutterella</taxon>
    </lineage>
</organism>
<evidence type="ECO:0000313" key="14">
    <source>
        <dbReference type="Proteomes" id="UP001165481"/>
    </source>
</evidence>
<keyword evidence="1 7" id="KW-0507">mRNA processing</keyword>
<dbReference type="PANTHER" id="PTHR43051">
    <property type="entry name" value="POLYNUCLEOTIDE ADENYLYLTRANSFERASE FAMILY PROTEIN"/>
    <property type="match status" value="1"/>
</dbReference>
<dbReference type="PANTHER" id="PTHR43051:SF1">
    <property type="entry name" value="POLYNUCLEOTIDE ADENYLYLTRANSFERASE FAMILY PROTEIN"/>
    <property type="match status" value="1"/>
</dbReference>
<sequence length="529" mass="60371">MAVFQTFVRKVRNMLGVTAGTQVQKTPRIIPASVHGIDPKLVAWQAIRTCEALQRRGFKAYIVGGAVRDMLLGVTPKDFDVATDATPEQVKACERRAIIIGRRFKLVHVIFGREVIECATFRSLDTQGVRKDENGRVISDNIYGEMWEDAARRDFTINSLYYNPATQEILDYHNGYEDLRAKCLRIIGDPEVRYREDPVRMMRAVRIASKLGFRIDEETRRPIPKMAPLLKNVPDARLFDEIIKLLTSGHALACIREFKREGLHHGLLPVLDLMDTASEGEKFLMLALQRTDERINAGKKTSPAFLFATLLWPQTLKRWNSFIAKGESRPQALYDASGLVLDSQCRDLTIQRRYIADIRLIWMLQYRFERRYGKAPFGLVEHPKYRAAYDFMMLRAQIGQVPIEVVQWWKNFYEADEQERHALVAEAEKEARRAGSAKRRASPLQPAEAASLALNPQPGQGPIPRPQGEEAGDAAGGRRRLRGPRRRRSRAKAPEAPTTFFVPPESDRKLTRQQRPYRPAKADPDVREG</sequence>
<feature type="compositionally biased region" description="Basic and acidic residues" evidence="9">
    <location>
        <begin position="520"/>
        <end position="529"/>
    </location>
</feature>
<dbReference type="Pfam" id="PF01743">
    <property type="entry name" value="PolyA_pol"/>
    <property type="match status" value="1"/>
</dbReference>
<dbReference type="NCBIfam" id="TIGR01942">
    <property type="entry name" value="pcnB"/>
    <property type="match status" value="1"/>
</dbReference>
<dbReference type="InterPro" id="IPR025866">
    <property type="entry name" value="PolyA_pol_arg_C_dom"/>
</dbReference>
<dbReference type="InterPro" id="IPR052191">
    <property type="entry name" value="tRNA_ntf/polyA_polymerase_I"/>
</dbReference>
<dbReference type="InterPro" id="IPR032828">
    <property type="entry name" value="PolyA_RNA-bd"/>
</dbReference>
<dbReference type="Gene3D" id="3.30.460.10">
    <property type="entry name" value="Beta Polymerase, domain 2"/>
    <property type="match status" value="1"/>
</dbReference>
<feature type="domain" description="Polymerase A arginine-rich C-terminal" evidence="11">
    <location>
        <begin position="326"/>
        <end position="440"/>
    </location>
</feature>
<feature type="active site" evidence="7">
    <location>
        <position position="80"/>
    </location>
</feature>
<dbReference type="InterPro" id="IPR043519">
    <property type="entry name" value="NT_sf"/>
</dbReference>
<comment type="caution">
    <text evidence="13">The sequence shown here is derived from an EMBL/GenBank/DDBJ whole genome shotgun (WGS) entry which is preliminary data.</text>
</comment>
<evidence type="ECO:0000259" key="11">
    <source>
        <dbReference type="Pfam" id="PF12626"/>
    </source>
</evidence>
<dbReference type="RefSeq" id="WP_243375797.1">
    <property type="nucleotide sequence ID" value="NZ_JAKZJU020000001.1"/>
</dbReference>
<reference evidence="13" key="1">
    <citation type="submission" date="2023-03" db="EMBL/GenBank/DDBJ databases">
        <title>Mesosutterella sp. nov. isolated from porcine feces.</title>
        <authorList>
            <person name="Yu S."/>
        </authorList>
    </citation>
    <scope>NUCLEOTIDE SEQUENCE</scope>
    <source>
        <strain evidence="13">AGMB02718</strain>
    </source>
</reference>
<evidence type="ECO:0000256" key="2">
    <source>
        <dbReference type="ARBA" id="ARBA00022679"/>
    </source>
</evidence>
<evidence type="ECO:0000256" key="6">
    <source>
        <dbReference type="ARBA" id="ARBA00023163"/>
    </source>
</evidence>
<dbReference type="SUPFAM" id="SSF81891">
    <property type="entry name" value="Poly A polymerase C-terminal region-like"/>
    <property type="match status" value="1"/>
</dbReference>
<feature type="compositionally biased region" description="Basic residues" evidence="9">
    <location>
        <begin position="477"/>
        <end position="491"/>
    </location>
</feature>
<evidence type="ECO:0000313" key="13">
    <source>
        <dbReference type="EMBL" id="MDL2058581.1"/>
    </source>
</evidence>
<dbReference type="EC" id="2.7.7.19" evidence="7"/>
<proteinExistence type="inferred from homology"/>
<keyword evidence="6 7" id="KW-0804">Transcription</keyword>
<gene>
    <name evidence="7 13" type="primary">pcnB</name>
    <name evidence="13" type="ORF">MUN46_001240</name>
</gene>
<feature type="region of interest" description="Disordered" evidence="9">
    <location>
        <begin position="433"/>
        <end position="529"/>
    </location>
</feature>
<feature type="active site" evidence="7">
    <location>
        <position position="78"/>
    </location>
</feature>
<name>A0ABT7IMK7_9BURK</name>
<feature type="domain" description="Poly A polymerase head" evidence="10">
    <location>
        <begin position="60"/>
        <end position="185"/>
    </location>
</feature>
<dbReference type="InterPro" id="IPR010206">
    <property type="entry name" value="PolA_pol_I"/>
</dbReference>
<feature type="active site" evidence="7">
    <location>
        <position position="154"/>
    </location>
</feature>
<dbReference type="Pfam" id="PF12626">
    <property type="entry name" value="PolyA_pol_arg_C"/>
    <property type="match status" value="1"/>
</dbReference>
<keyword evidence="2 7" id="KW-0808">Transferase</keyword>
<dbReference type="Pfam" id="PF12627">
    <property type="entry name" value="PolyA_pol_RNAbd"/>
    <property type="match status" value="1"/>
</dbReference>
<evidence type="ECO:0000256" key="7">
    <source>
        <dbReference type="HAMAP-Rule" id="MF_00957"/>
    </source>
</evidence>
<evidence type="ECO:0000256" key="1">
    <source>
        <dbReference type="ARBA" id="ARBA00022664"/>
    </source>
</evidence>
<protein>
    <recommendedName>
        <fullName evidence="7">Poly(A) polymerase I</fullName>
        <shortName evidence="7">PAP I</shortName>
        <ecNumber evidence="7">2.7.7.19</ecNumber>
    </recommendedName>
</protein>
<keyword evidence="14" id="KW-1185">Reference proteome</keyword>
<evidence type="ECO:0000259" key="12">
    <source>
        <dbReference type="Pfam" id="PF12627"/>
    </source>
</evidence>
<comment type="function">
    <text evidence="7">Adds poly(A) tail to the 3' end of many RNAs, which usually targets these RNAs for decay. Plays a significant role in the global control of gene expression, through influencing the rate of transcript degradation, and in the general RNA quality control.</text>
</comment>
<accession>A0ABT7IMK7</accession>
<evidence type="ECO:0000256" key="5">
    <source>
        <dbReference type="ARBA" id="ARBA00022884"/>
    </source>
</evidence>
<evidence type="ECO:0000256" key="8">
    <source>
        <dbReference type="RuleBase" id="RU003953"/>
    </source>
</evidence>
<dbReference type="EMBL" id="JAKZJU020000001">
    <property type="protein sequence ID" value="MDL2058581.1"/>
    <property type="molecule type" value="Genomic_DNA"/>
</dbReference>
<evidence type="ECO:0000256" key="9">
    <source>
        <dbReference type="SAM" id="MobiDB-lite"/>
    </source>
</evidence>
<keyword evidence="3 7" id="KW-0547">Nucleotide-binding</keyword>
<evidence type="ECO:0000256" key="4">
    <source>
        <dbReference type="ARBA" id="ARBA00022840"/>
    </source>
</evidence>
<feature type="domain" description="tRNA nucleotidyltransferase/poly(A) polymerase RNA and SrmB- binding" evidence="12">
    <location>
        <begin position="212"/>
        <end position="272"/>
    </location>
</feature>
<dbReference type="Gene3D" id="1.10.3090.10">
    <property type="entry name" value="cca-adding enzyme, domain 2"/>
    <property type="match status" value="1"/>
</dbReference>